<dbReference type="AlphaFoldDB" id="A0A521FQ88"/>
<dbReference type="InterPro" id="IPR029045">
    <property type="entry name" value="ClpP/crotonase-like_dom_sf"/>
</dbReference>
<dbReference type="Pfam" id="PF01039">
    <property type="entry name" value="Carboxyl_trans"/>
    <property type="match status" value="1"/>
</dbReference>
<feature type="domain" description="CoA carboxyltransferase N-terminal" evidence="1">
    <location>
        <begin position="22"/>
        <end position="278"/>
    </location>
</feature>
<dbReference type="FunFam" id="3.90.226.10:FF:000004">
    <property type="entry name" value="Methylcrotonoyl-CoA carboxylase beta chain"/>
    <property type="match status" value="1"/>
</dbReference>
<evidence type="ECO:0000313" key="3">
    <source>
        <dbReference type="EMBL" id="SMO97700.1"/>
    </source>
</evidence>
<dbReference type="PROSITE" id="PS50989">
    <property type="entry name" value="COA_CT_CTER"/>
    <property type="match status" value="1"/>
</dbReference>
<dbReference type="Proteomes" id="UP000316030">
    <property type="component" value="Unassembled WGS sequence"/>
</dbReference>
<evidence type="ECO:0000259" key="1">
    <source>
        <dbReference type="PROSITE" id="PS50980"/>
    </source>
</evidence>
<keyword evidence="4" id="KW-1185">Reference proteome</keyword>
<sequence>MPQIHSQIDPATPDFRARAAAYDALLAQLSERLDWAQAGGGPKMVDRHHARNKILVRDRIELLIDPGTAFLELTPLAGWGLYDGKLPAAGLVTGIGTVRGTACMIIANDATVKGGSFYRETVKKHIRAQEIAAQNRLPVLYLVDCGGANLNQMEEVFYDENQFGGTFHRQCQMSALGIPQLAVVFGECTAGGAYIPALCDEFVMVDGAASIHLGGPPIVKAAISEIVDRHELGGAALHTRQSGVSDHIAPDEPAALGRLRDMVAALNYAQPFAPGRQPAAAPRYDAADLPGIVGTDLSRPFDQKEVIARLVDASDYHEFKPDWGDTITCGFAHIEGFPIGILANNGVLFSQACLKATHFIELCDQRGIPLLFLQNTTGFMVGKEAELGGISKDSAKLVYAMSNTRVPRYTVITGSSYGAGNYGMSGRGFRPHFLFMWPNARLGGMNPDVGSSVLMDLRRASISQNPATEQELADHEASLRRMFEEKSDPYFCTARIFDDGIIDPRDTRRVLGLCLAVGAMRPTIRLQSPVYRM</sequence>
<reference evidence="3 4" key="1">
    <citation type="submission" date="2017-05" db="EMBL/GenBank/DDBJ databases">
        <authorList>
            <person name="Varghese N."/>
            <person name="Submissions S."/>
        </authorList>
    </citation>
    <scope>NUCLEOTIDE SEQUENCE [LARGE SCALE GENOMIC DNA]</scope>
    <source>
        <strain evidence="3 4">DSM 29506</strain>
    </source>
</reference>
<dbReference type="PANTHER" id="PTHR22855">
    <property type="entry name" value="ACETYL, PROPIONYL, PYRUVATE, AND GLUTACONYL CARBOXYLASE-RELATED"/>
    <property type="match status" value="1"/>
</dbReference>
<dbReference type="InterPro" id="IPR045190">
    <property type="entry name" value="MCCB/AccD1-like"/>
</dbReference>
<evidence type="ECO:0000259" key="2">
    <source>
        <dbReference type="PROSITE" id="PS50989"/>
    </source>
</evidence>
<evidence type="ECO:0000313" key="4">
    <source>
        <dbReference type="Proteomes" id="UP000316030"/>
    </source>
</evidence>
<dbReference type="InterPro" id="IPR011763">
    <property type="entry name" value="COA_CT_C"/>
</dbReference>
<dbReference type="InterPro" id="IPR034733">
    <property type="entry name" value="AcCoA_carboxyl_beta"/>
</dbReference>
<dbReference type="PANTHER" id="PTHR22855:SF13">
    <property type="entry name" value="METHYLCROTONOYL-COA CARBOXYLASE BETA CHAIN, MITOCHONDRIAL"/>
    <property type="match status" value="1"/>
</dbReference>
<dbReference type="SUPFAM" id="SSF52096">
    <property type="entry name" value="ClpP/crotonase"/>
    <property type="match status" value="2"/>
</dbReference>
<dbReference type="GO" id="GO:1905202">
    <property type="term" value="C:methylcrotonoyl-CoA carboxylase complex"/>
    <property type="evidence" value="ECO:0007669"/>
    <property type="project" value="TreeGrafter"/>
</dbReference>
<accession>A0A521FQ88</accession>
<dbReference type="GO" id="GO:0004485">
    <property type="term" value="F:methylcrotonoyl-CoA carboxylase activity"/>
    <property type="evidence" value="ECO:0007669"/>
    <property type="project" value="TreeGrafter"/>
</dbReference>
<dbReference type="RefSeq" id="WP_142494769.1">
    <property type="nucleotide sequence ID" value="NZ_FXTO01000038.1"/>
</dbReference>
<dbReference type="InterPro" id="IPR011762">
    <property type="entry name" value="COA_CT_N"/>
</dbReference>
<gene>
    <name evidence="3" type="ORF">SAMN06265173_13827</name>
</gene>
<proteinExistence type="predicted"/>
<dbReference type="GO" id="GO:0006552">
    <property type="term" value="P:L-leucine catabolic process"/>
    <property type="evidence" value="ECO:0007669"/>
    <property type="project" value="TreeGrafter"/>
</dbReference>
<dbReference type="Gene3D" id="3.90.226.10">
    <property type="entry name" value="2-enoyl-CoA Hydratase, Chain A, domain 1"/>
    <property type="match status" value="2"/>
</dbReference>
<name>A0A521FQ88_9RHOB</name>
<protein>
    <submittedName>
        <fullName evidence="3">3-methylcrotonyl-CoA carboxylase beta subunit</fullName>
    </submittedName>
</protein>
<organism evidence="3 4">
    <name type="scientific">Thalassovita litoralis</name>
    <dbReference type="NCBI Taxonomy" id="1010611"/>
    <lineage>
        <taxon>Bacteria</taxon>
        <taxon>Pseudomonadati</taxon>
        <taxon>Pseudomonadota</taxon>
        <taxon>Alphaproteobacteria</taxon>
        <taxon>Rhodobacterales</taxon>
        <taxon>Roseobacteraceae</taxon>
        <taxon>Thalassovita</taxon>
    </lineage>
</organism>
<dbReference type="EMBL" id="FXTO01000038">
    <property type="protein sequence ID" value="SMO97700.1"/>
    <property type="molecule type" value="Genomic_DNA"/>
</dbReference>
<dbReference type="PROSITE" id="PS50980">
    <property type="entry name" value="COA_CT_NTER"/>
    <property type="match status" value="1"/>
</dbReference>
<feature type="domain" description="CoA carboxyltransferase C-terminal" evidence="2">
    <location>
        <begin position="281"/>
        <end position="533"/>
    </location>
</feature>
<dbReference type="OrthoDB" id="9803706at2"/>
<dbReference type="FunFam" id="3.90.226.10:FF:000046">
    <property type="entry name" value="Geranyl-CoA carboxylase beta subunit"/>
    <property type="match status" value="1"/>
</dbReference>